<dbReference type="Proteomes" id="UP000219813">
    <property type="component" value="Chromosome 7"/>
</dbReference>
<evidence type="ECO:0000313" key="3">
    <source>
        <dbReference type="Proteomes" id="UP000219813"/>
    </source>
</evidence>
<feature type="transmembrane region" description="Helical" evidence="1">
    <location>
        <begin position="6"/>
        <end position="26"/>
    </location>
</feature>
<organism evidence="2 3">
    <name type="scientific">Plasmodium malariae</name>
    <dbReference type="NCBI Taxonomy" id="5858"/>
    <lineage>
        <taxon>Eukaryota</taxon>
        <taxon>Sar</taxon>
        <taxon>Alveolata</taxon>
        <taxon>Apicomplexa</taxon>
        <taxon>Aconoidasida</taxon>
        <taxon>Haemosporida</taxon>
        <taxon>Plasmodiidae</taxon>
        <taxon>Plasmodium</taxon>
        <taxon>Plasmodium (Plasmodium)</taxon>
    </lineage>
</organism>
<dbReference type="InterPro" id="IPR022139">
    <property type="entry name" value="Fam-L/Fam-M-like_plasmodium"/>
</dbReference>
<evidence type="ECO:0008006" key="4">
    <source>
        <dbReference type="Google" id="ProtNLM"/>
    </source>
</evidence>
<protein>
    <recommendedName>
        <fullName evidence="4">Fam-l protein</fullName>
    </recommendedName>
</protein>
<dbReference type="EMBL" id="LT594628">
    <property type="protein sequence ID" value="SBT88034.1"/>
    <property type="molecule type" value="Genomic_DNA"/>
</dbReference>
<keyword evidence="3" id="KW-1185">Reference proteome</keyword>
<evidence type="ECO:0000313" key="2">
    <source>
        <dbReference type="EMBL" id="SBT88034.1"/>
    </source>
</evidence>
<gene>
    <name evidence="2" type="primary">PmUG01_07049800</name>
    <name evidence="2" type="ORF">PMUG01_07049800</name>
</gene>
<dbReference type="KEGG" id="pmal:PMUG01_07049800"/>
<reference evidence="2 3" key="1">
    <citation type="submission" date="2016-06" db="EMBL/GenBank/DDBJ databases">
        <authorList>
            <consortium name="Pathogen Informatics"/>
        </authorList>
    </citation>
    <scope>NUCLEOTIDE SEQUENCE [LARGE SCALE GENOMIC DNA]</scope>
</reference>
<name>A0A1D3JMY7_PLAMA</name>
<feature type="transmembrane region" description="Helical" evidence="1">
    <location>
        <begin position="163"/>
        <end position="181"/>
    </location>
</feature>
<evidence type="ECO:0000256" key="1">
    <source>
        <dbReference type="SAM" id="Phobius"/>
    </source>
</evidence>
<dbReference type="AlphaFoldDB" id="A0A1D3JMY7"/>
<dbReference type="Pfam" id="PF12420">
    <property type="entry name" value="DUF3671"/>
    <property type="match status" value="1"/>
</dbReference>
<accession>A0A1D3JMY7</accession>
<dbReference type="RefSeq" id="XP_028860957.1">
    <property type="nucleotide sequence ID" value="XM_029004250.1"/>
</dbReference>
<dbReference type="GeneID" id="39868059"/>
<keyword evidence="1" id="KW-1133">Transmembrane helix</keyword>
<keyword evidence="1" id="KW-0472">Membrane</keyword>
<keyword evidence="1" id="KW-0812">Transmembrane</keyword>
<feature type="transmembrane region" description="Helical" evidence="1">
    <location>
        <begin position="243"/>
        <end position="265"/>
    </location>
</feature>
<sequence>MEQKIKLLYFIKIFTFIILTWLCLFYSDINTFDKSLYECNNLDRILHTRNYQSLANYGEELRSNFGRSEKGIPYCIKKLNEKSFTINNEKRNKKKGEHSYKNLLINKGKFNTPMKYNNRIFHRTCSNFEIKFFNALDKMYSLKKIRMNNDESYRKLKNKKYRLRLSFLLLVFLLVLMIPVLDLSLTYWGSKNGLLGAIGLLSTRDPTSNSCLIGGDIKVSGLIATWFKLNDTNFVAIETTLSILLYCVPFFILAIILILTVVYYYKNSIKNQKIKFKETFYE</sequence>
<dbReference type="VEuPathDB" id="PlasmoDB:PmUG01_07049800"/>
<proteinExistence type="predicted"/>